<reference evidence="2" key="1">
    <citation type="journal article" date="2019" name="Int. J. Syst. Evol. Microbiol.">
        <title>The Global Catalogue of Microorganisms (GCM) 10K type strain sequencing project: providing services to taxonomists for standard genome sequencing and annotation.</title>
        <authorList>
            <consortium name="The Broad Institute Genomics Platform"/>
            <consortium name="The Broad Institute Genome Sequencing Center for Infectious Disease"/>
            <person name="Wu L."/>
            <person name="Ma J."/>
        </authorList>
    </citation>
    <scope>NUCLEOTIDE SEQUENCE [LARGE SCALE GENOMIC DNA]</scope>
    <source>
        <strain evidence="2">CCUG 56331</strain>
    </source>
</reference>
<proteinExistence type="predicted"/>
<organism evidence="1 2">
    <name type="scientific">Ureibacillus suwonensis</name>
    <dbReference type="NCBI Taxonomy" id="313007"/>
    <lineage>
        <taxon>Bacteria</taxon>
        <taxon>Bacillati</taxon>
        <taxon>Bacillota</taxon>
        <taxon>Bacilli</taxon>
        <taxon>Bacillales</taxon>
        <taxon>Caryophanaceae</taxon>
        <taxon>Ureibacillus</taxon>
    </lineage>
</organism>
<dbReference type="EMBL" id="JBHSNQ010000189">
    <property type="protein sequence ID" value="MFC5543086.1"/>
    <property type="molecule type" value="Genomic_DNA"/>
</dbReference>
<evidence type="ECO:0000313" key="2">
    <source>
        <dbReference type="Proteomes" id="UP001595978"/>
    </source>
</evidence>
<dbReference type="RefSeq" id="WP_342468963.1">
    <property type="nucleotide sequence ID" value="NZ_JBHSNQ010000189.1"/>
</dbReference>
<keyword evidence="2" id="KW-1185">Reference proteome</keyword>
<comment type="caution">
    <text evidence="1">The sequence shown here is derived from an EMBL/GenBank/DDBJ whole genome shotgun (WGS) entry which is preliminary data.</text>
</comment>
<protein>
    <submittedName>
        <fullName evidence="1">Uncharacterized protein</fullName>
    </submittedName>
</protein>
<evidence type="ECO:0000313" key="1">
    <source>
        <dbReference type="EMBL" id="MFC5543086.1"/>
    </source>
</evidence>
<sequence>MWLKVEAARFSPVRRIEQLTGSNHHGKMNTLFFAYFTAGGHLLKCPSFFMDITEQQQRSTGIFNRVFAT</sequence>
<accession>A0ABW0RED7</accession>
<name>A0ABW0RED7_9BACL</name>
<dbReference type="Proteomes" id="UP001595978">
    <property type="component" value="Unassembled WGS sequence"/>
</dbReference>
<gene>
    <name evidence="1" type="ORF">ACFPOH_15360</name>
</gene>